<dbReference type="SMART" id="SM00644">
    <property type="entry name" value="Ami_2"/>
    <property type="match status" value="1"/>
</dbReference>
<name>A0ABN3SKZ0_9ACTN</name>
<evidence type="ECO:0000259" key="6">
    <source>
        <dbReference type="SMART" id="SM00644"/>
    </source>
</evidence>
<dbReference type="Gene3D" id="3.40.80.10">
    <property type="entry name" value="Peptidoglycan recognition protein-like"/>
    <property type="match status" value="1"/>
</dbReference>
<accession>A0ABN3SKZ0</accession>
<feature type="region of interest" description="Disordered" evidence="5">
    <location>
        <begin position="36"/>
        <end position="56"/>
    </location>
</feature>
<dbReference type="InterPro" id="IPR036505">
    <property type="entry name" value="Amidase/PGRP_sf"/>
</dbReference>
<reference evidence="7 8" key="1">
    <citation type="journal article" date="2019" name="Int. J. Syst. Evol. Microbiol.">
        <title>The Global Catalogue of Microorganisms (GCM) 10K type strain sequencing project: providing services to taxonomists for standard genome sequencing and annotation.</title>
        <authorList>
            <consortium name="The Broad Institute Genomics Platform"/>
            <consortium name="The Broad Institute Genome Sequencing Center for Infectious Disease"/>
            <person name="Wu L."/>
            <person name="Ma J."/>
        </authorList>
    </citation>
    <scope>NUCLEOTIDE SEQUENCE [LARGE SCALE GENOMIC DNA]</scope>
    <source>
        <strain evidence="7 8">JCM 16374</strain>
    </source>
</reference>
<dbReference type="InterPro" id="IPR051206">
    <property type="entry name" value="NAMLAA_amidase_2"/>
</dbReference>
<organism evidence="7 8">
    <name type="scientific">Streptomyces lunalinharesii</name>
    <dbReference type="NCBI Taxonomy" id="333384"/>
    <lineage>
        <taxon>Bacteria</taxon>
        <taxon>Bacillati</taxon>
        <taxon>Actinomycetota</taxon>
        <taxon>Actinomycetes</taxon>
        <taxon>Kitasatosporales</taxon>
        <taxon>Streptomycetaceae</taxon>
        <taxon>Streptomyces</taxon>
    </lineage>
</organism>
<dbReference type="EC" id="3.5.1.28" evidence="2"/>
<dbReference type="Pfam" id="PF01510">
    <property type="entry name" value="Amidase_2"/>
    <property type="match status" value="1"/>
</dbReference>
<dbReference type="InterPro" id="IPR002502">
    <property type="entry name" value="Amidase_domain"/>
</dbReference>
<gene>
    <name evidence="7" type="ORF">GCM10009864_57890</name>
</gene>
<dbReference type="PANTHER" id="PTHR30417:SF1">
    <property type="entry name" value="N-ACETYLMURAMOYL-L-ALANINE AMIDASE AMID"/>
    <property type="match status" value="1"/>
</dbReference>
<dbReference type="EMBL" id="BAAARK010000023">
    <property type="protein sequence ID" value="GAA2678444.1"/>
    <property type="molecule type" value="Genomic_DNA"/>
</dbReference>
<proteinExistence type="predicted"/>
<keyword evidence="4" id="KW-0961">Cell wall biogenesis/degradation</keyword>
<evidence type="ECO:0000256" key="1">
    <source>
        <dbReference type="ARBA" id="ARBA00001561"/>
    </source>
</evidence>
<evidence type="ECO:0000256" key="3">
    <source>
        <dbReference type="ARBA" id="ARBA00022801"/>
    </source>
</evidence>
<comment type="caution">
    <text evidence="7">The sequence shown here is derived from an EMBL/GenBank/DDBJ whole genome shotgun (WGS) entry which is preliminary data.</text>
</comment>
<evidence type="ECO:0000256" key="4">
    <source>
        <dbReference type="ARBA" id="ARBA00023316"/>
    </source>
</evidence>
<dbReference type="PANTHER" id="PTHR30417">
    <property type="entry name" value="N-ACETYLMURAMOYL-L-ALANINE AMIDASE AMID"/>
    <property type="match status" value="1"/>
</dbReference>
<dbReference type="SUPFAM" id="SSF55846">
    <property type="entry name" value="N-acetylmuramoyl-L-alanine amidase-like"/>
    <property type="match status" value="1"/>
</dbReference>
<keyword evidence="8" id="KW-1185">Reference proteome</keyword>
<dbReference type="RefSeq" id="WP_344581475.1">
    <property type="nucleotide sequence ID" value="NZ_BAAARK010000023.1"/>
</dbReference>
<evidence type="ECO:0000256" key="2">
    <source>
        <dbReference type="ARBA" id="ARBA00011901"/>
    </source>
</evidence>
<evidence type="ECO:0000313" key="8">
    <source>
        <dbReference type="Proteomes" id="UP001500994"/>
    </source>
</evidence>
<evidence type="ECO:0000313" key="7">
    <source>
        <dbReference type="EMBL" id="GAA2678444.1"/>
    </source>
</evidence>
<comment type="catalytic activity">
    <reaction evidence="1">
        <text>Hydrolyzes the link between N-acetylmuramoyl residues and L-amino acid residues in certain cell-wall glycopeptides.</text>
        <dbReference type="EC" id="3.5.1.28"/>
    </reaction>
</comment>
<feature type="domain" description="N-acetylmuramoyl-L-alanine amidase" evidence="6">
    <location>
        <begin position="67"/>
        <end position="197"/>
    </location>
</feature>
<evidence type="ECO:0000256" key="5">
    <source>
        <dbReference type="SAM" id="MobiDB-lite"/>
    </source>
</evidence>
<dbReference type="CDD" id="cd06583">
    <property type="entry name" value="PGRP"/>
    <property type="match status" value="1"/>
</dbReference>
<protein>
    <recommendedName>
        <fullName evidence="2">N-acetylmuramoyl-L-alanine amidase</fullName>
        <ecNumber evidence="2">3.5.1.28</ecNumber>
    </recommendedName>
</protein>
<sequence>MLLRFPRDRSAVTGDERAFTRRRLVAGVAALAATTACSGSGAPNPDTGSEPPGYPGAQWVPADITNYTPANRPSSHPVQLVIVHVTQETFPDTLMLFGRPGYRASAHYTVRSEDGHVAQCVREHDVAWHAGNARYNWRSIGVEHEGRVDEPRWFTDALYAGSAALTAAICRRYRIPVDRRHVIGHNEVPGADHTDPGPLWDWPRYMRLVAAAS</sequence>
<keyword evidence="3" id="KW-0378">Hydrolase</keyword>
<dbReference type="Proteomes" id="UP001500994">
    <property type="component" value="Unassembled WGS sequence"/>
</dbReference>